<evidence type="ECO:0000313" key="3">
    <source>
        <dbReference type="Proteomes" id="UP001344658"/>
    </source>
</evidence>
<dbReference type="InterPro" id="IPR025874">
    <property type="entry name" value="DZR"/>
</dbReference>
<comment type="caution">
    <text evidence="2">The sequence shown here is derived from an EMBL/GenBank/DDBJ whole genome shotgun (WGS) entry which is preliminary data.</text>
</comment>
<evidence type="ECO:0000259" key="1">
    <source>
        <dbReference type="Pfam" id="PF12773"/>
    </source>
</evidence>
<name>A0ABU7P403_9ACTN</name>
<organism evidence="2 3">
    <name type="scientific">Actinacidiphila polyblastidii</name>
    <dbReference type="NCBI Taxonomy" id="3110430"/>
    <lineage>
        <taxon>Bacteria</taxon>
        <taxon>Bacillati</taxon>
        <taxon>Actinomycetota</taxon>
        <taxon>Actinomycetes</taxon>
        <taxon>Kitasatosporales</taxon>
        <taxon>Streptomycetaceae</taxon>
        <taxon>Actinacidiphila</taxon>
    </lineage>
</organism>
<dbReference type="EMBL" id="JAZEWV010000001">
    <property type="protein sequence ID" value="MEE4540533.1"/>
    <property type="molecule type" value="Genomic_DNA"/>
</dbReference>
<reference evidence="2 3" key="1">
    <citation type="submission" date="2023-12" db="EMBL/GenBank/DDBJ databases">
        <title>Streptomyces sp. V4-01.</title>
        <authorList>
            <person name="Somphong A."/>
            <person name="Phongsopitanun W."/>
        </authorList>
    </citation>
    <scope>NUCLEOTIDE SEQUENCE [LARGE SCALE GENOMIC DNA]</scope>
    <source>
        <strain evidence="2 3">V4-01</strain>
    </source>
</reference>
<sequence length="221" mass="23398">MALTAEIYFSNNYRDLCEEHGTGAGFQFEFHCNRCQDTWRSPFEAYAGGRMASWVGKGVNAAWGMLGRTGSGVSSAADGLAGAGYGSARDSAFQRAINTAQGHFNRCPRCTHYVCNRCWNAGQGICLSCAPDTAAEAVAARQRGLNDMVSERAYSAGQGAAAQFDAAAQRQLVCPQCSGETHGSAFCPHCGYRLAQQDSCGSCSARLPAGAAFCPECGTRR</sequence>
<dbReference type="Proteomes" id="UP001344658">
    <property type="component" value="Unassembled WGS sequence"/>
</dbReference>
<dbReference type="Pfam" id="PF12773">
    <property type="entry name" value="DZR"/>
    <property type="match status" value="1"/>
</dbReference>
<feature type="domain" description="DZANK-type" evidence="1">
    <location>
        <begin position="174"/>
        <end position="218"/>
    </location>
</feature>
<gene>
    <name evidence="2" type="ORF">V2S66_00945</name>
</gene>
<evidence type="ECO:0000313" key="2">
    <source>
        <dbReference type="EMBL" id="MEE4540533.1"/>
    </source>
</evidence>
<keyword evidence="3" id="KW-1185">Reference proteome</keyword>
<protein>
    <submittedName>
        <fullName evidence="2">Zinc ribbon domain-containing protein</fullName>
    </submittedName>
</protein>
<accession>A0ABU7P403</accession>
<dbReference type="RefSeq" id="WP_330792325.1">
    <property type="nucleotide sequence ID" value="NZ_JAZEWV010000001.1"/>
</dbReference>
<proteinExistence type="predicted"/>